<evidence type="ECO:0000313" key="4">
    <source>
        <dbReference type="EMBL" id="SCX91790.1"/>
    </source>
</evidence>
<dbReference type="STRING" id="490189.SAMN02927903_00433"/>
<dbReference type="AlphaFoldDB" id="A0A1G5BPG1"/>
<accession>A0A1G5BPG1</accession>
<dbReference type="InterPro" id="IPR026444">
    <property type="entry name" value="Secre_tail"/>
</dbReference>
<dbReference type="NCBIfam" id="TIGR04183">
    <property type="entry name" value="Por_Secre_tail"/>
    <property type="match status" value="1"/>
</dbReference>
<dbReference type="Proteomes" id="UP000199354">
    <property type="component" value="Unassembled WGS sequence"/>
</dbReference>
<sequence length="314" mass="33952">MAMGLTTAAYAQPVITPANLSNYLPTEALTASTVGFDPGTPGANKTWNFSQLAFTPSGTNDVMLPKDIASKNPFPAATLCLSYTGKVGEGFLFFKHDANKLEWIGQSFDGVGTVACTANPKTVLTFPYAYQTQITDDFQIDGTQQATNFSSVYDAYGTLIMPYGTHRNVIRQRIVVDGQADYIWFNAHPFYPILQTDMSRGTLGVMMLAEASAGFEPNRSFQVTEQACLGRYDIVTGHAMADIKVYDLDGKTVAATQANNGVATIDLQHGPCGIYIATIKTADGYAMQKLIKTSAEKRRSTPSAPCDDTALLNR</sequence>
<evidence type="ECO:0000256" key="2">
    <source>
        <dbReference type="SAM" id="MobiDB-lite"/>
    </source>
</evidence>
<keyword evidence="5" id="KW-1185">Reference proteome</keyword>
<dbReference type="EMBL" id="FMVF01000002">
    <property type="protein sequence ID" value="SCX91790.1"/>
    <property type="molecule type" value="Genomic_DNA"/>
</dbReference>
<protein>
    <submittedName>
        <fullName evidence="4">Por secretion system C-terminal sorting domain-containing protein</fullName>
    </submittedName>
</protein>
<evidence type="ECO:0000313" key="5">
    <source>
        <dbReference type="Proteomes" id="UP000199354"/>
    </source>
</evidence>
<gene>
    <name evidence="4" type="ORF">SAMN02927903_00433</name>
</gene>
<feature type="domain" description="Secretion system C-terminal sorting" evidence="3">
    <location>
        <begin position="241"/>
        <end position="291"/>
    </location>
</feature>
<proteinExistence type="predicted"/>
<dbReference type="Pfam" id="PF18962">
    <property type="entry name" value="Por_Secre_tail"/>
    <property type="match status" value="1"/>
</dbReference>
<keyword evidence="1" id="KW-0732">Signal</keyword>
<name>A0A1G5BPG1_9FLAO</name>
<organism evidence="4 5">
    <name type="scientific">Flavobacterium caeni</name>
    <dbReference type="NCBI Taxonomy" id="490189"/>
    <lineage>
        <taxon>Bacteria</taxon>
        <taxon>Pseudomonadati</taxon>
        <taxon>Bacteroidota</taxon>
        <taxon>Flavobacteriia</taxon>
        <taxon>Flavobacteriales</taxon>
        <taxon>Flavobacteriaceae</taxon>
        <taxon>Flavobacterium</taxon>
    </lineage>
</organism>
<evidence type="ECO:0000256" key="1">
    <source>
        <dbReference type="ARBA" id="ARBA00022729"/>
    </source>
</evidence>
<evidence type="ECO:0000259" key="3">
    <source>
        <dbReference type="Pfam" id="PF18962"/>
    </source>
</evidence>
<reference evidence="4 5" key="1">
    <citation type="submission" date="2016-10" db="EMBL/GenBank/DDBJ databases">
        <authorList>
            <person name="de Groot N.N."/>
        </authorList>
    </citation>
    <scope>NUCLEOTIDE SEQUENCE [LARGE SCALE GENOMIC DNA]</scope>
    <source>
        <strain evidence="4 5">CGMCC 1.7031</strain>
    </source>
</reference>
<feature type="region of interest" description="Disordered" evidence="2">
    <location>
        <begin position="294"/>
        <end position="314"/>
    </location>
</feature>